<keyword evidence="3" id="KW-0808">Transferase</keyword>
<feature type="transmembrane region" description="Helical" evidence="1">
    <location>
        <begin position="77"/>
        <end position="94"/>
    </location>
</feature>
<feature type="domain" description="Acyltransferase 3" evidence="2">
    <location>
        <begin position="39"/>
        <end position="359"/>
    </location>
</feature>
<feature type="transmembrane region" description="Helical" evidence="1">
    <location>
        <begin position="261"/>
        <end position="279"/>
    </location>
</feature>
<dbReference type="RefSeq" id="WP_400187308.1">
    <property type="nucleotide sequence ID" value="NZ_JBGORX010000002.1"/>
</dbReference>
<feature type="transmembrane region" description="Helical" evidence="1">
    <location>
        <begin position="46"/>
        <end position="65"/>
    </location>
</feature>
<dbReference type="Pfam" id="PF01757">
    <property type="entry name" value="Acyl_transf_3"/>
    <property type="match status" value="1"/>
</dbReference>
<feature type="transmembrane region" description="Helical" evidence="1">
    <location>
        <begin position="344"/>
        <end position="370"/>
    </location>
</feature>
<comment type="caution">
    <text evidence="3">The sequence shown here is derived from an EMBL/GenBank/DDBJ whole genome shotgun (WGS) entry which is preliminary data.</text>
</comment>
<dbReference type="PANTHER" id="PTHR23028">
    <property type="entry name" value="ACETYLTRANSFERASE"/>
    <property type="match status" value="1"/>
</dbReference>
<dbReference type="InterPro" id="IPR050879">
    <property type="entry name" value="Acyltransferase_3"/>
</dbReference>
<name>A0ABW8D6X4_9GAMM</name>
<dbReference type="Proteomes" id="UP001615550">
    <property type="component" value="Unassembled WGS sequence"/>
</dbReference>
<feature type="transmembrane region" description="Helical" evidence="1">
    <location>
        <begin position="285"/>
        <end position="301"/>
    </location>
</feature>
<evidence type="ECO:0000259" key="2">
    <source>
        <dbReference type="Pfam" id="PF01757"/>
    </source>
</evidence>
<evidence type="ECO:0000256" key="1">
    <source>
        <dbReference type="SAM" id="Phobius"/>
    </source>
</evidence>
<feature type="transmembrane region" description="Helical" evidence="1">
    <location>
        <begin position="115"/>
        <end position="134"/>
    </location>
</feature>
<keyword evidence="1" id="KW-0812">Transmembrane</keyword>
<dbReference type="EMBL" id="JBGORX010000002">
    <property type="protein sequence ID" value="MFJ1268458.1"/>
    <property type="molecule type" value="Genomic_DNA"/>
</dbReference>
<organism evidence="3 4">
    <name type="scientific">Legionella lytica</name>
    <dbReference type="NCBI Taxonomy" id="96232"/>
    <lineage>
        <taxon>Bacteria</taxon>
        <taxon>Pseudomonadati</taxon>
        <taxon>Pseudomonadota</taxon>
        <taxon>Gammaproteobacteria</taxon>
        <taxon>Legionellales</taxon>
        <taxon>Legionellaceae</taxon>
        <taxon>Legionella</taxon>
    </lineage>
</organism>
<dbReference type="PANTHER" id="PTHR23028:SF53">
    <property type="entry name" value="ACYL_TRANSF_3 DOMAIN-CONTAINING PROTEIN"/>
    <property type="match status" value="1"/>
</dbReference>
<feature type="transmembrane region" description="Helical" evidence="1">
    <location>
        <begin position="6"/>
        <end position="25"/>
    </location>
</feature>
<evidence type="ECO:0000313" key="4">
    <source>
        <dbReference type="Proteomes" id="UP001615550"/>
    </source>
</evidence>
<keyword evidence="1" id="KW-1133">Transmembrane helix</keyword>
<keyword evidence="1" id="KW-0472">Membrane</keyword>
<reference evidence="3 4" key="1">
    <citation type="submission" date="2024-08" db="EMBL/GenBank/DDBJ databases">
        <title>Draft Genome Sequence of Legionella lytica strain DSB2004, Isolated From a Fire Sprinkler System.</title>
        <authorList>
            <person name="Everhart A.D."/>
            <person name="Kidane D.T."/>
            <person name="Farone A.L."/>
            <person name="Farone M.B."/>
        </authorList>
    </citation>
    <scope>NUCLEOTIDE SEQUENCE [LARGE SCALE GENOMIC DNA]</scope>
    <source>
        <strain evidence="3 4">DSB2004</strain>
    </source>
</reference>
<sequence>MLHIVVQVFFFVVFFVIAFLSMLIWKPFFNIQTTNNNEHYLEGLRGIAALAVVGCHLNQILLAYLHIAGPPVTGNRIGGLGVQVFFALTAYLFIRKALQGTLDFQSFYQKRIRRIVPLYLFLSVCAISLSLRFMETPILSYVDILTRCINVLSFGFIGNNTDLYPPNYELLVFQKYNALELIGVAWSLSYEWRFYLILPLIYYLSLNSTKRKLALLSLVIILALRDFYSYPTAKVVWPFFIGGVMAALIGHYYPKLAELRFSKFFSYLIIPLLILSVFTKDVYNLKHFILTSMLFLCIVLAKPRLLTLKPLVALGKISYSVYLMQYLVLRLVDKTLGPHVQQAPIFMKFLVCFLIIALLIPFASFTYKFIELPAMQSRFVQQFSIAWERFTSWLQLLKNNHLRDANKLE</sequence>
<feature type="transmembrane region" description="Helical" evidence="1">
    <location>
        <begin position="190"/>
        <end position="206"/>
    </location>
</feature>
<dbReference type="GO" id="GO:0016746">
    <property type="term" value="F:acyltransferase activity"/>
    <property type="evidence" value="ECO:0007669"/>
    <property type="project" value="UniProtKB-KW"/>
</dbReference>
<evidence type="ECO:0000313" key="3">
    <source>
        <dbReference type="EMBL" id="MFJ1268458.1"/>
    </source>
</evidence>
<feature type="transmembrane region" description="Helical" evidence="1">
    <location>
        <begin position="236"/>
        <end position="254"/>
    </location>
</feature>
<dbReference type="EC" id="2.3.-.-" evidence="3"/>
<keyword evidence="3" id="KW-0012">Acyltransferase</keyword>
<accession>A0ABW8D6X4</accession>
<protein>
    <submittedName>
        <fullName evidence="3">Acyltransferase family protein</fullName>
        <ecNumber evidence="3">2.3.-.-</ecNumber>
    </submittedName>
</protein>
<keyword evidence="4" id="KW-1185">Reference proteome</keyword>
<proteinExistence type="predicted"/>
<gene>
    <name evidence="3" type="ORF">ACD661_07830</name>
</gene>
<dbReference type="InterPro" id="IPR002656">
    <property type="entry name" value="Acyl_transf_3_dom"/>
</dbReference>
<feature type="transmembrane region" description="Helical" evidence="1">
    <location>
        <begin position="213"/>
        <end position="230"/>
    </location>
</feature>
<feature type="transmembrane region" description="Helical" evidence="1">
    <location>
        <begin position="313"/>
        <end position="332"/>
    </location>
</feature>